<keyword evidence="4" id="KW-1185">Reference proteome</keyword>
<feature type="transmembrane region" description="Helical" evidence="2">
    <location>
        <begin position="250"/>
        <end position="274"/>
    </location>
</feature>
<evidence type="ECO:0000313" key="4">
    <source>
        <dbReference type="Proteomes" id="UP000015241"/>
    </source>
</evidence>
<dbReference type="HOGENOM" id="CLU_535313_0_0_1"/>
<feature type="transmembrane region" description="Helical" evidence="2">
    <location>
        <begin position="422"/>
        <end position="442"/>
    </location>
</feature>
<feature type="transmembrane region" description="Helical" evidence="2">
    <location>
        <begin position="178"/>
        <end position="197"/>
    </location>
</feature>
<protein>
    <recommendedName>
        <fullName evidence="5">G-protein coupled receptors family 3 profile domain-containing protein</fullName>
    </recommendedName>
</protein>
<feature type="transmembrane region" description="Helical" evidence="2">
    <location>
        <begin position="106"/>
        <end position="124"/>
    </location>
</feature>
<evidence type="ECO:0008006" key="5">
    <source>
        <dbReference type="Google" id="ProtNLM"/>
    </source>
</evidence>
<keyword evidence="2" id="KW-0472">Membrane</keyword>
<dbReference type="eggNOG" id="ENOG502SN4X">
    <property type="taxonomic scope" value="Eukaryota"/>
</dbReference>
<evidence type="ECO:0000313" key="3">
    <source>
        <dbReference type="EMBL" id="EPT04210.1"/>
    </source>
</evidence>
<dbReference type="Proteomes" id="UP000015241">
    <property type="component" value="Unassembled WGS sequence"/>
</dbReference>
<feature type="region of interest" description="Disordered" evidence="1">
    <location>
        <begin position="359"/>
        <end position="381"/>
    </location>
</feature>
<keyword evidence="2" id="KW-1133">Transmembrane helix</keyword>
<reference evidence="3 4" key="1">
    <citation type="journal article" date="2012" name="Science">
        <title>The Paleozoic origin of enzymatic lignin decomposition reconstructed from 31 fungal genomes.</title>
        <authorList>
            <person name="Floudas D."/>
            <person name="Binder M."/>
            <person name="Riley R."/>
            <person name="Barry K."/>
            <person name="Blanchette R.A."/>
            <person name="Henrissat B."/>
            <person name="Martinez A.T."/>
            <person name="Otillar R."/>
            <person name="Spatafora J.W."/>
            <person name="Yadav J.S."/>
            <person name="Aerts A."/>
            <person name="Benoit I."/>
            <person name="Boyd A."/>
            <person name="Carlson A."/>
            <person name="Copeland A."/>
            <person name="Coutinho P.M."/>
            <person name="de Vries R.P."/>
            <person name="Ferreira P."/>
            <person name="Findley K."/>
            <person name="Foster B."/>
            <person name="Gaskell J."/>
            <person name="Glotzer D."/>
            <person name="Gorecki P."/>
            <person name="Heitman J."/>
            <person name="Hesse C."/>
            <person name="Hori C."/>
            <person name="Igarashi K."/>
            <person name="Jurgens J.A."/>
            <person name="Kallen N."/>
            <person name="Kersten P."/>
            <person name="Kohler A."/>
            <person name="Kuees U."/>
            <person name="Kumar T.K.A."/>
            <person name="Kuo A."/>
            <person name="LaButti K."/>
            <person name="Larrondo L.F."/>
            <person name="Lindquist E."/>
            <person name="Ling A."/>
            <person name="Lombard V."/>
            <person name="Lucas S."/>
            <person name="Lundell T."/>
            <person name="Martin R."/>
            <person name="McLaughlin D.J."/>
            <person name="Morgenstern I."/>
            <person name="Morin E."/>
            <person name="Murat C."/>
            <person name="Nagy L.G."/>
            <person name="Nolan M."/>
            <person name="Ohm R.A."/>
            <person name="Patyshakuliyeva A."/>
            <person name="Rokas A."/>
            <person name="Ruiz-Duenas F.J."/>
            <person name="Sabat G."/>
            <person name="Salamov A."/>
            <person name="Samejima M."/>
            <person name="Schmutz J."/>
            <person name="Slot J.C."/>
            <person name="St John F."/>
            <person name="Stenlid J."/>
            <person name="Sun H."/>
            <person name="Sun S."/>
            <person name="Syed K."/>
            <person name="Tsang A."/>
            <person name="Wiebenga A."/>
            <person name="Young D."/>
            <person name="Pisabarro A."/>
            <person name="Eastwood D.C."/>
            <person name="Martin F."/>
            <person name="Cullen D."/>
            <person name="Grigoriev I.V."/>
            <person name="Hibbett D.S."/>
        </authorList>
    </citation>
    <scope>NUCLEOTIDE SEQUENCE</scope>
    <source>
        <strain evidence="4">FP-58527</strain>
    </source>
</reference>
<feature type="transmembrane region" description="Helical" evidence="2">
    <location>
        <begin position="144"/>
        <end position="166"/>
    </location>
</feature>
<evidence type="ECO:0000256" key="2">
    <source>
        <dbReference type="SAM" id="Phobius"/>
    </source>
</evidence>
<evidence type="ECO:0000256" key="1">
    <source>
        <dbReference type="SAM" id="MobiDB-lite"/>
    </source>
</evidence>
<dbReference type="EMBL" id="KE504127">
    <property type="protein sequence ID" value="EPT04210.1"/>
    <property type="molecule type" value="Genomic_DNA"/>
</dbReference>
<dbReference type="AlphaFoldDB" id="S8G1P1"/>
<dbReference type="OrthoDB" id="3267487at2759"/>
<dbReference type="InParanoid" id="S8G1P1"/>
<feature type="transmembrane region" description="Helical" evidence="2">
    <location>
        <begin position="209"/>
        <end position="230"/>
    </location>
</feature>
<feature type="compositionally biased region" description="Low complexity" evidence="1">
    <location>
        <begin position="369"/>
        <end position="381"/>
    </location>
</feature>
<feature type="transmembrane region" description="Helical" evidence="2">
    <location>
        <begin position="454"/>
        <end position="473"/>
    </location>
</feature>
<organism evidence="3 4">
    <name type="scientific">Fomitopsis schrenkii</name>
    <name type="common">Brown rot fungus</name>
    <dbReference type="NCBI Taxonomy" id="2126942"/>
    <lineage>
        <taxon>Eukaryota</taxon>
        <taxon>Fungi</taxon>
        <taxon>Dikarya</taxon>
        <taxon>Basidiomycota</taxon>
        <taxon>Agaricomycotina</taxon>
        <taxon>Agaricomycetes</taxon>
        <taxon>Polyporales</taxon>
        <taxon>Fomitopsis</taxon>
    </lineage>
</organism>
<proteinExistence type="predicted"/>
<sequence>MFMGTSPSQNIAASASWQSSTLSPSYMAPSPTGTPSLTAISDVQVLPFPGAPTAAASGTLVVIDLHADITIQRYDHYYHTPLSSFRPIYYAVDDGSLLTEAYMDRIAVTKTPVFIAGALLVFFLRNTRKSLVFLRRTRVKDKTLFYLLAWSQFLGLVGSVVNTVGLLDMRIECVPIGIARKVLLKLSGDTMITGIIGMKAYRCLGNNRLVLLFLFVMTAIMWSLEGLHLANYTASRSRYGVCQTTSGVGYASLVMWVDFVETTVLCACFSFVVWKSCNMRTNACGTLPSTDAAELYERNEAKDAADAPQYRRGWWDYMPDVRNTSGSRCRQSPRSMKDAFMDWIRRLWTSDEFPPSIAYQRKPSLPGELPLSQPSRRPASSSAPCVRRVAHVCYSFFVSALRRWGRHTSSRQLFQKMLRNELLYTTMIAVIFMAMAIALVVGVHSDVAKSPEQWIIVNWVVISLSSGCLGSHAPHRYGFLEDLLWFNFPPNQVVARQQQVPFARAPSPD</sequence>
<keyword evidence="2" id="KW-0812">Transmembrane</keyword>
<accession>S8G1P1</accession>
<name>S8G1P1_FOMSC</name>
<gene>
    <name evidence="3" type="ORF">FOMPIDRAFT_1058037</name>
</gene>